<dbReference type="Proteomes" id="UP000308760">
    <property type="component" value="Unassembled WGS sequence"/>
</dbReference>
<reference evidence="3" key="1">
    <citation type="submission" date="2019-04" db="EMBL/GenBank/DDBJ databases">
        <title>Nocardioides xinjiangensis sp. nov.</title>
        <authorList>
            <person name="Liu S."/>
        </authorList>
    </citation>
    <scope>NUCLEOTIDE SEQUENCE [LARGE SCALE GENOMIC DNA]</scope>
    <source>
        <strain evidence="3">18</strain>
    </source>
</reference>
<accession>A0A4S8PYE0</accession>
<feature type="transmembrane region" description="Helical" evidence="1">
    <location>
        <begin position="36"/>
        <end position="57"/>
    </location>
</feature>
<dbReference type="EMBL" id="STGY01000073">
    <property type="protein sequence ID" value="THV35681.1"/>
    <property type="molecule type" value="Genomic_DNA"/>
</dbReference>
<keyword evidence="3" id="KW-1185">Reference proteome</keyword>
<comment type="caution">
    <text evidence="2">The sequence shown here is derived from an EMBL/GenBank/DDBJ whole genome shotgun (WGS) entry which is preliminary data.</text>
</comment>
<keyword evidence="1" id="KW-0812">Transmembrane</keyword>
<keyword evidence="1" id="KW-0472">Membrane</keyword>
<name>A0A4S8PYE0_9ACTN</name>
<evidence type="ECO:0000256" key="1">
    <source>
        <dbReference type="SAM" id="Phobius"/>
    </source>
</evidence>
<dbReference type="RefSeq" id="WP_136536838.1">
    <property type="nucleotide sequence ID" value="NZ_STGY01000073.1"/>
</dbReference>
<reference evidence="2 3" key="2">
    <citation type="submission" date="2019-05" db="EMBL/GenBank/DDBJ databases">
        <title>Glycomyces buryatensis sp. nov.</title>
        <authorList>
            <person name="Nikitina E."/>
        </authorList>
    </citation>
    <scope>NUCLEOTIDE SEQUENCE [LARGE SCALE GENOMIC DNA]</scope>
    <source>
        <strain evidence="2 3">18</strain>
    </source>
</reference>
<evidence type="ECO:0000313" key="2">
    <source>
        <dbReference type="EMBL" id="THV35681.1"/>
    </source>
</evidence>
<keyword evidence="1" id="KW-1133">Transmembrane helix</keyword>
<gene>
    <name evidence="2" type="ORF">FAB82_22665</name>
</gene>
<organism evidence="2 3">
    <name type="scientific">Glycomyces buryatensis</name>
    <dbReference type="NCBI Taxonomy" id="2570927"/>
    <lineage>
        <taxon>Bacteria</taxon>
        <taxon>Bacillati</taxon>
        <taxon>Actinomycetota</taxon>
        <taxon>Actinomycetes</taxon>
        <taxon>Glycomycetales</taxon>
        <taxon>Glycomycetaceae</taxon>
        <taxon>Glycomyces</taxon>
    </lineage>
</organism>
<proteinExistence type="predicted"/>
<sequence>MNYLITASVILKTFLQDRWHRLRATGDAGEIDEKTIIIALMSAVTIAVIAGIIIVAINSRAEEAAGFLE</sequence>
<protein>
    <submittedName>
        <fullName evidence="2">Uncharacterized protein</fullName>
    </submittedName>
</protein>
<evidence type="ECO:0000313" key="3">
    <source>
        <dbReference type="Proteomes" id="UP000308760"/>
    </source>
</evidence>
<dbReference type="AlphaFoldDB" id="A0A4S8PYE0"/>